<name>A0ABT0FUE6_9ACTN</name>
<sequence length="2676" mass="281806">MNDFTLEPIAVVGVSAIMPDAPDAAAFWANVRGGRYSISDVPVERWDPALYYDPDPKAPDKTYSRIGGWVREFPWDPLGWRLAVPPTVAAQLDDGQKWAVSASRAALLDAGWPGWHVDPERVAVVIGNALGGEKHYRTSSRIELPEYLRRLREAPSFAALPEAVRAAVLEETATSFRAGCPPVTEDTMPGELANIIAGRVANLFNFRGPNYITDAACASALAAMSGAVRGLQAHDFDAVVAGGVDRNMGVNAFVKFCKIGALSATGTRPFDAGADGFVMGEGAALFVLRRLSDAERDGDRIYAVIRALAGSSDGRGKGITAPNPVGQRLAVERAWAGAGLDPAQATLIEAHGTSTRVGDAAELSALTEVFQKAGARPGSIALGSVKSNIGHLKAAAGAAGLVKTIMSLHDGVLAPSLHVEQPNPNVDWPAIPFRVNTELREWERPAGGVRCAGVSAFGFGGTNFHAVLEEYVPGRHRPPDASRVHATAWDSTRQTASTPAPATIPATATATATVAAPAGAKAPLRGAVVVGGADEAEVIARLEQVRPTATPQPPDPALAAAPIRVAIDYADPADLADKAAKAVTALRTGNRAMWRMLRAKGVFLGRGPAPKVAFLYTGQGSQYVNMLRDLREREPIVAAAFDEADRVMAPLLERPLTSYVFTEDTEQARQALLQTEITQPAVLTVDAALTSLLDAYGVRPDMVMGHSLGEYGALVAAGSLTFAAALEAVSARGHEMASLDLADNGAMAAVFGPLPEIERIVAEAGGYVVVANINSTSQAVVGGATEAVEAVVARFQEAGLTATRIPVSHAFHTSIVAPAGEPLKAVLRRLDIRPPVKPIVANVTGRFYPPDADTATMLDVLGRQVASPVQFVTGLRTLYEAGARVFVEVGPKKALHGFAEDVLGAVHDDVLSLYTNHPKTGGVAAFNQALCGLYAAGLAFPPAPAPATAPAPAPTQAAPRTATPATLSANPLSPPRRPMTTENYAQLGRLFAQTLEQGLALYGGRAAGDGARSTEPVVVTGAALGLPGVDRVFDDDNLARILAGQQFIDAIPHRLRREMVDRHITRLVKRASGDPTFETIGSEADVLKLAGRHAPLDVVAEFGVDEARDAALDVATRLAVGAGFDALRDAGVPLVMHYKTTTLGTSLPDRWGLPEALRDETGVIFASAFPAYDAFADELKRYFTDRGRREQLLALEAVRSRMRPDEPAAPEVERRIAELRHLLDSEPYVFDRRFLFRCLSMGHSQFAEIIGARGPNTQVNAACASTTQAMCLAEDWIRAGRCRRVVVISADDATSDTLLPWMGAGFLASGAAATDDVVEDAATPFDRRRHGMIVGMGAAAIVVESAEAARERGLQPICEMLGAVTANSAYHGTRLDVEHISQVMEQVVRQAEARGADRHALASETVFVSHETYTPARGGSAAAEIHALRSAFGASAGSVVIANTKGFTGHAMGAGIEDVVAIKSVETGIVPPVPNYKEPDPELGTLNLSTGGAYPVRYALRLAAGFGSQIAMTLLRWTPVPDGRHRAPNELGHAYRIVDQGLWQSWLATLAGRPDARLEVVQRRLRFADVGAPPPRTAPTPAPAPVTVPVTVTVPAPVPVAEPEPALVAGPATPVAAPEAPAAPADDLAGVVVEIVSGMTGYPPELLEPDLDLEADLGVDTVKQAEIFAAVRERFDLERDPNLRLRDFPTLNHVIGWIRDRVGARQEPAAPLSAPLSGPPAEPAAQPPAEPQAPGDEILTTAVGIVAEMTGYPPELLEPDLDLEADLGVDTVKQAEIFAAVRERFSLERDPNLRLRDFPTLNHVIGWIRDRVGARQEPAPAEQPAPQETQAKATPAAESAPDDRAYPRRVPVPVLRPALDRCKPTGVPLSEGTRIVVGADTGGVAKALTARLAKLGCDVLTLDPAGDAGEQAARLDAWRSDGPVHGVYWLAALDEEGPAGALDLPAWREALRRRVKSLYQVLHRAYEHTPFLVAGTRLGGLHGYDDAGAAPGGVMGGAVTGFAKAYAREVPSALVKAVDFPAGRKTAATADTLIEETLRDPGCVEVGHADGLRWTIGLAEAPFPAEGEGEGGLALGPETVFLVTGAAGGIVSAITADLARASSGVFHLLDLTPEPDPDDPELRRYATDREGFKADVVVRLKQRGERPTPVLIERELAHYERLQAAQAAIEAVRNAGGTARYHCVDLTDPDAVARVVDAVRAENGRVDVLLHAAGLEISRSLADKQPKEFDLVLDVKADGWFNLLHAAGDLPIGATVVFSSVAGRFGNAGQADYSAANDLLCKASSAMRRARPGTRALALDWTAWGGIGMATRGSIPKIMELAGIEMLTPATGVPWIRRELTSSGYRGEVVVAGALGVLAAERDATGGLDPAAVPAGGVMTETAEGYGVHTGLVVRTTLDPRRQPFLDHHRIDGTAVLPGVMGVEAFAEAARLAAPGWPVVAVEDVDFLAPLKFYKDEPRTLTVRATVTRDGADLLARCALEAERTLPGAAGPQRTVHFTGTVRLSHEERKPEGHARAEEPGLTMPPADVYTLFFHGPAYRVVAAAWGRDGAGAARMADDLPPSQDPPDRPTVTPPRLVELCFQTAGLAQAARDGVLALPAHVDRIVLPAAGGAAGGLQAVVTPAGGGYDCAVLGGEGEVLVRVDGYRGVPLPGELPEPTRGSLAPLTGAPLPGTDG</sequence>
<feature type="domain" description="Ketosynthase family 3 (KS3)" evidence="8">
    <location>
        <begin position="6"/>
        <end position="470"/>
    </location>
</feature>
<evidence type="ECO:0000259" key="7">
    <source>
        <dbReference type="PROSITE" id="PS50075"/>
    </source>
</evidence>
<dbReference type="Proteomes" id="UP001317259">
    <property type="component" value="Unassembled WGS sequence"/>
</dbReference>
<dbReference type="CDD" id="cd08953">
    <property type="entry name" value="KR_2_SDR_x"/>
    <property type="match status" value="1"/>
</dbReference>
<dbReference type="PROSITE" id="PS50075">
    <property type="entry name" value="CARRIER"/>
    <property type="match status" value="2"/>
</dbReference>
<dbReference type="SUPFAM" id="SSF47336">
    <property type="entry name" value="ACP-like"/>
    <property type="match status" value="2"/>
</dbReference>
<dbReference type="InterPro" id="IPR049551">
    <property type="entry name" value="PKS_DH_C"/>
</dbReference>
<keyword evidence="1" id="KW-0596">Phosphopantetheine</keyword>
<dbReference type="Pfam" id="PF00698">
    <property type="entry name" value="Acyl_transf_1"/>
    <property type="match status" value="1"/>
</dbReference>
<dbReference type="PROSITE" id="PS52004">
    <property type="entry name" value="KS3_2"/>
    <property type="match status" value="2"/>
</dbReference>
<dbReference type="SUPFAM" id="SSF51735">
    <property type="entry name" value="NAD(P)-binding Rossmann-fold domains"/>
    <property type="match status" value="2"/>
</dbReference>
<evidence type="ECO:0000259" key="9">
    <source>
        <dbReference type="PROSITE" id="PS52019"/>
    </source>
</evidence>
<dbReference type="InterPro" id="IPR014030">
    <property type="entry name" value="Ketoacyl_synth_N"/>
</dbReference>
<dbReference type="SMART" id="SM00825">
    <property type="entry name" value="PKS_KS"/>
    <property type="match status" value="1"/>
</dbReference>
<dbReference type="Gene3D" id="3.40.50.720">
    <property type="entry name" value="NAD(P)-binding Rossmann-like Domain"/>
    <property type="match status" value="1"/>
</dbReference>
<dbReference type="PROSITE" id="PS00606">
    <property type="entry name" value="KS3_1"/>
    <property type="match status" value="2"/>
</dbReference>
<dbReference type="Gene3D" id="3.30.70.250">
    <property type="entry name" value="Malonyl-CoA ACP transacylase, ACP-binding"/>
    <property type="match status" value="1"/>
</dbReference>
<dbReference type="Gene3D" id="3.40.366.10">
    <property type="entry name" value="Malonyl-Coenzyme A Acyl Carrier Protein, domain 2"/>
    <property type="match status" value="1"/>
</dbReference>
<dbReference type="Gene3D" id="3.10.129.110">
    <property type="entry name" value="Polyketide synthase dehydratase"/>
    <property type="match status" value="1"/>
</dbReference>
<feature type="domain" description="Carrier" evidence="7">
    <location>
        <begin position="1623"/>
        <end position="1702"/>
    </location>
</feature>
<dbReference type="InterPro" id="IPR032821">
    <property type="entry name" value="PKS_assoc"/>
</dbReference>
<dbReference type="InterPro" id="IPR014031">
    <property type="entry name" value="Ketoacyl_synth_C"/>
</dbReference>
<feature type="region of interest" description="Disordered" evidence="6">
    <location>
        <begin position="1815"/>
        <end position="1849"/>
    </location>
</feature>
<feature type="domain" description="PKS/mFAS DH" evidence="9">
    <location>
        <begin position="2373"/>
        <end position="2657"/>
    </location>
</feature>
<feature type="domain" description="Ketosynthase family 3 (KS3)" evidence="8">
    <location>
        <begin position="1014"/>
        <end position="1517"/>
    </location>
</feature>
<dbReference type="InterPro" id="IPR014043">
    <property type="entry name" value="Acyl_transferase_dom"/>
</dbReference>
<evidence type="ECO:0000256" key="6">
    <source>
        <dbReference type="SAM" id="MobiDB-lite"/>
    </source>
</evidence>
<dbReference type="InterPro" id="IPR050091">
    <property type="entry name" value="PKS_NRPS_Biosynth_Enz"/>
</dbReference>
<evidence type="ECO:0000313" key="11">
    <source>
        <dbReference type="Proteomes" id="UP001317259"/>
    </source>
</evidence>
<dbReference type="Pfam" id="PF16197">
    <property type="entry name" value="KAsynt_C_assoc"/>
    <property type="match status" value="1"/>
</dbReference>
<dbReference type="PROSITE" id="PS52019">
    <property type="entry name" value="PKS_MFAS_DH"/>
    <property type="match status" value="1"/>
</dbReference>
<evidence type="ECO:0000313" key="10">
    <source>
        <dbReference type="EMBL" id="MCK2215894.1"/>
    </source>
</evidence>
<dbReference type="Pfam" id="PF21089">
    <property type="entry name" value="PKS_DH_N"/>
    <property type="match status" value="1"/>
</dbReference>
<dbReference type="SMART" id="SM00826">
    <property type="entry name" value="PKS_DH"/>
    <property type="match status" value="1"/>
</dbReference>
<feature type="compositionally biased region" description="Pro residues" evidence="6">
    <location>
        <begin position="1717"/>
        <end position="1731"/>
    </location>
</feature>
<feature type="region of interest" description="Disordered" evidence="6">
    <location>
        <begin position="945"/>
        <end position="977"/>
    </location>
</feature>
<dbReference type="Gene3D" id="1.10.1200.10">
    <property type="entry name" value="ACP-like"/>
    <property type="match status" value="2"/>
</dbReference>
<keyword evidence="3" id="KW-0808">Transferase</keyword>
<dbReference type="SUPFAM" id="SSF53901">
    <property type="entry name" value="Thiolase-like"/>
    <property type="match status" value="3"/>
</dbReference>
<feature type="domain" description="Carrier" evidence="7">
    <location>
        <begin position="1733"/>
        <end position="1812"/>
    </location>
</feature>
<dbReference type="InterPro" id="IPR016039">
    <property type="entry name" value="Thiolase-like"/>
</dbReference>
<dbReference type="InterPro" id="IPR016036">
    <property type="entry name" value="Malonyl_transacylase_ACP-bd"/>
</dbReference>
<comment type="caution">
    <text evidence="5">Lacks conserved residue(s) required for the propagation of feature annotation.</text>
</comment>
<dbReference type="Gene3D" id="3.40.47.10">
    <property type="match status" value="3"/>
</dbReference>
<dbReference type="Pfam" id="PF00109">
    <property type="entry name" value="ketoacyl-synt"/>
    <property type="match status" value="2"/>
</dbReference>
<evidence type="ECO:0000256" key="3">
    <source>
        <dbReference type="ARBA" id="ARBA00022679"/>
    </source>
</evidence>
<dbReference type="InterPro" id="IPR009081">
    <property type="entry name" value="PP-bd_ACP"/>
</dbReference>
<evidence type="ECO:0000259" key="8">
    <source>
        <dbReference type="PROSITE" id="PS52004"/>
    </source>
</evidence>
<dbReference type="SMART" id="SM00822">
    <property type="entry name" value="PKS_KR"/>
    <property type="match status" value="1"/>
</dbReference>
<dbReference type="SMART" id="SM00827">
    <property type="entry name" value="PKS_AT"/>
    <property type="match status" value="1"/>
</dbReference>
<evidence type="ECO:0000256" key="2">
    <source>
        <dbReference type="ARBA" id="ARBA00022553"/>
    </source>
</evidence>
<dbReference type="InterPro" id="IPR049552">
    <property type="entry name" value="PKS_DH_N"/>
</dbReference>
<dbReference type="SUPFAM" id="SSF55048">
    <property type="entry name" value="Probable ACP-binding domain of malonyl-CoA ACP transacylase"/>
    <property type="match status" value="1"/>
</dbReference>
<keyword evidence="2" id="KW-0597">Phosphoprotein</keyword>
<gene>
    <name evidence="10" type="ORF">MF672_019135</name>
</gene>
<feature type="region of interest" description="N-terminal hotdog fold" evidence="5">
    <location>
        <begin position="2373"/>
        <end position="2509"/>
    </location>
</feature>
<dbReference type="SUPFAM" id="SSF52151">
    <property type="entry name" value="FabD/lysophospholipase-like"/>
    <property type="match status" value="1"/>
</dbReference>
<dbReference type="InterPro" id="IPR013968">
    <property type="entry name" value="PKS_KR"/>
</dbReference>
<dbReference type="RefSeq" id="WP_247815316.1">
    <property type="nucleotide sequence ID" value="NZ_JAKRKC020000001.1"/>
</dbReference>
<feature type="compositionally biased region" description="Low complexity" evidence="6">
    <location>
        <begin position="1816"/>
        <end position="1838"/>
    </location>
</feature>
<dbReference type="InterPro" id="IPR049900">
    <property type="entry name" value="PKS_mFAS_DH"/>
</dbReference>
<dbReference type="InterPro" id="IPR020807">
    <property type="entry name" value="PKS_DH"/>
</dbReference>
<dbReference type="CDD" id="cd00833">
    <property type="entry name" value="PKS"/>
    <property type="match status" value="1"/>
</dbReference>
<evidence type="ECO:0000256" key="1">
    <source>
        <dbReference type="ARBA" id="ARBA00022450"/>
    </source>
</evidence>
<feature type="region of interest" description="C-terminal hotdog fold" evidence="5">
    <location>
        <begin position="2521"/>
        <end position="2657"/>
    </location>
</feature>
<accession>A0ABT0FUE6</accession>
<dbReference type="Pfam" id="PF08659">
    <property type="entry name" value="KR"/>
    <property type="match status" value="1"/>
</dbReference>
<evidence type="ECO:0000256" key="5">
    <source>
        <dbReference type="PROSITE-ProRule" id="PRU01363"/>
    </source>
</evidence>
<dbReference type="InterPro" id="IPR036736">
    <property type="entry name" value="ACP-like_sf"/>
</dbReference>
<evidence type="ECO:0000256" key="4">
    <source>
        <dbReference type="ARBA" id="ARBA00023315"/>
    </source>
</evidence>
<feature type="region of interest" description="Disordered" evidence="6">
    <location>
        <begin position="1708"/>
        <end position="1735"/>
    </location>
</feature>
<dbReference type="InterPro" id="IPR018201">
    <property type="entry name" value="Ketoacyl_synth_AS"/>
</dbReference>
<proteinExistence type="predicted"/>
<dbReference type="PANTHER" id="PTHR43775:SF51">
    <property type="entry name" value="INACTIVE PHENOLPHTHIOCEROL SYNTHESIS POLYKETIDE SYNTHASE TYPE I PKS1-RELATED"/>
    <property type="match status" value="1"/>
</dbReference>
<dbReference type="InterPro" id="IPR036291">
    <property type="entry name" value="NAD(P)-bd_dom_sf"/>
</dbReference>
<dbReference type="InterPro" id="IPR016035">
    <property type="entry name" value="Acyl_Trfase/lysoPLipase"/>
</dbReference>
<dbReference type="InterPro" id="IPR001227">
    <property type="entry name" value="Ac_transferase_dom_sf"/>
</dbReference>
<organism evidence="10 11">
    <name type="scientific">Actinomadura luzonensis</name>
    <dbReference type="NCBI Taxonomy" id="2805427"/>
    <lineage>
        <taxon>Bacteria</taxon>
        <taxon>Bacillati</taxon>
        <taxon>Actinomycetota</taxon>
        <taxon>Actinomycetes</taxon>
        <taxon>Streptosporangiales</taxon>
        <taxon>Thermomonosporaceae</taxon>
        <taxon>Actinomadura</taxon>
    </lineage>
</organism>
<dbReference type="InterPro" id="IPR057326">
    <property type="entry name" value="KR_dom"/>
</dbReference>
<feature type="region of interest" description="Disordered" evidence="6">
    <location>
        <begin position="2652"/>
        <end position="2676"/>
    </location>
</feature>
<dbReference type="Pfam" id="PF02801">
    <property type="entry name" value="Ketoacyl-synt_C"/>
    <property type="match status" value="1"/>
</dbReference>
<dbReference type="PANTHER" id="PTHR43775">
    <property type="entry name" value="FATTY ACID SYNTHASE"/>
    <property type="match status" value="1"/>
</dbReference>
<dbReference type="Pfam" id="PF14765">
    <property type="entry name" value="PS-DH"/>
    <property type="match status" value="1"/>
</dbReference>
<comment type="caution">
    <text evidence="10">The sequence shown here is derived from an EMBL/GenBank/DDBJ whole genome shotgun (WGS) entry which is preliminary data.</text>
</comment>
<reference evidence="10 11" key="1">
    <citation type="submission" date="2022-04" db="EMBL/GenBank/DDBJ databases">
        <title>Genome draft of Actinomadura sp. ATCC 31491.</title>
        <authorList>
            <person name="Shi X."/>
            <person name="Du Y."/>
        </authorList>
    </citation>
    <scope>NUCLEOTIDE SEQUENCE [LARGE SCALE GENOMIC DNA]</scope>
    <source>
        <strain evidence="10 11">ATCC 31491</strain>
    </source>
</reference>
<feature type="compositionally biased region" description="Low complexity" evidence="6">
    <location>
        <begin position="954"/>
        <end position="966"/>
    </location>
</feature>
<protein>
    <submittedName>
        <fullName evidence="10">SDR family NAD(P)-dependent oxidoreductase</fullName>
    </submittedName>
</protein>
<dbReference type="InterPro" id="IPR042104">
    <property type="entry name" value="PKS_dehydratase_sf"/>
</dbReference>
<dbReference type="InterPro" id="IPR020841">
    <property type="entry name" value="PKS_Beta-ketoAc_synthase_dom"/>
</dbReference>
<keyword evidence="11" id="KW-1185">Reference proteome</keyword>
<dbReference type="EMBL" id="JAKRKC020000001">
    <property type="protein sequence ID" value="MCK2215894.1"/>
    <property type="molecule type" value="Genomic_DNA"/>
</dbReference>
<keyword evidence="4" id="KW-0012">Acyltransferase</keyword>